<dbReference type="InterPro" id="IPR036388">
    <property type="entry name" value="WH-like_DNA-bd_sf"/>
</dbReference>
<reference evidence="1" key="1">
    <citation type="journal article" date="2020" name="mSystems">
        <title>Genome- and Community-Level Interaction Insights into Carbon Utilization and Element Cycling Functions of Hydrothermarchaeota in Hydrothermal Sediment.</title>
        <authorList>
            <person name="Zhou Z."/>
            <person name="Liu Y."/>
            <person name="Xu W."/>
            <person name="Pan J."/>
            <person name="Luo Z.H."/>
            <person name="Li M."/>
        </authorList>
    </citation>
    <scope>NUCLEOTIDE SEQUENCE [LARGE SCALE GENOMIC DNA]</scope>
    <source>
        <strain evidence="1">SpSt-418</strain>
    </source>
</reference>
<proteinExistence type="predicted"/>
<dbReference type="SUPFAM" id="SSF46689">
    <property type="entry name" value="Homeodomain-like"/>
    <property type="match status" value="1"/>
</dbReference>
<dbReference type="InterPro" id="IPR007367">
    <property type="entry name" value="DUF433"/>
</dbReference>
<dbReference type="AlphaFoldDB" id="A0A7C3PF49"/>
<name>A0A7C3PF49_9CYAN</name>
<comment type="caution">
    <text evidence="1">The sequence shown here is derived from an EMBL/GenBank/DDBJ whole genome shotgun (WGS) entry which is preliminary data.</text>
</comment>
<sequence>MKTLFDRVTFSQEIMGGQACIRGMRIPVSLVLNLVANGMSASEIMTEYPDLEPEDIQQSLKYAAWLANERIYRFPLFLAP</sequence>
<dbReference type="InterPro" id="IPR009057">
    <property type="entry name" value="Homeodomain-like_sf"/>
</dbReference>
<gene>
    <name evidence="1" type="ORF">ENR64_01290</name>
</gene>
<dbReference type="Pfam" id="PF04255">
    <property type="entry name" value="DUF433"/>
    <property type="match status" value="1"/>
</dbReference>
<protein>
    <submittedName>
        <fullName evidence="1">DUF433 domain-containing protein</fullName>
    </submittedName>
</protein>
<dbReference type="Gene3D" id="1.10.10.10">
    <property type="entry name" value="Winged helix-like DNA-binding domain superfamily/Winged helix DNA-binding domain"/>
    <property type="match status" value="1"/>
</dbReference>
<dbReference type="PANTHER" id="PTHR34849">
    <property type="entry name" value="SSL5025 PROTEIN"/>
    <property type="match status" value="1"/>
</dbReference>
<evidence type="ECO:0000313" key="1">
    <source>
        <dbReference type="EMBL" id="HFM96400.1"/>
    </source>
</evidence>
<dbReference type="PANTHER" id="PTHR34849:SF3">
    <property type="entry name" value="SSR2962 PROTEIN"/>
    <property type="match status" value="1"/>
</dbReference>
<dbReference type="EMBL" id="DSRU01000021">
    <property type="protein sequence ID" value="HFM96400.1"/>
    <property type="molecule type" value="Genomic_DNA"/>
</dbReference>
<organism evidence="1">
    <name type="scientific">Oscillatoriales cyanobacterium SpSt-418</name>
    <dbReference type="NCBI Taxonomy" id="2282169"/>
    <lineage>
        <taxon>Bacteria</taxon>
        <taxon>Bacillati</taxon>
        <taxon>Cyanobacteriota</taxon>
        <taxon>Cyanophyceae</taxon>
        <taxon>Oscillatoriophycideae</taxon>
        <taxon>Oscillatoriales</taxon>
    </lineage>
</organism>
<accession>A0A7C3PF49</accession>